<organism evidence="2 3">
    <name type="scientific">Chelativorans intermedius</name>
    <dbReference type="NCBI Taxonomy" id="515947"/>
    <lineage>
        <taxon>Bacteria</taxon>
        <taxon>Pseudomonadati</taxon>
        <taxon>Pseudomonadota</taxon>
        <taxon>Alphaproteobacteria</taxon>
        <taxon>Hyphomicrobiales</taxon>
        <taxon>Phyllobacteriaceae</taxon>
        <taxon>Chelativorans</taxon>
    </lineage>
</organism>
<dbReference type="EMBL" id="JBHLXD010000012">
    <property type="protein sequence ID" value="MFC0208483.1"/>
    <property type="molecule type" value="Genomic_DNA"/>
</dbReference>
<evidence type="ECO:0000313" key="2">
    <source>
        <dbReference type="EMBL" id="MFC0208483.1"/>
    </source>
</evidence>
<protein>
    <submittedName>
        <fullName evidence="2">GNAT family N-acetyltransferase</fullName>
    </submittedName>
</protein>
<dbReference type="SMART" id="SM00563">
    <property type="entry name" value="PlsC"/>
    <property type="match status" value="1"/>
</dbReference>
<dbReference type="InterPro" id="IPR002123">
    <property type="entry name" value="Plipid/glycerol_acylTrfase"/>
</dbReference>
<dbReference type="Pfam" id="PF01553">
    <property type="entry name" value="Acyltransferase"/>
    <property type="match status" value="1"/>
</dbReference>
<accession>A0ABV6D764</accession>
<feature type="domain" description="Phospholipid/glycerol acyltransferase" evidence="1">
    <location>
        <begin position="107"/>
        <end position="229"/>
    </location>
</feature>
<name>A0ABV6D764_9HYPH</name>
<gene>
    <name evidence="2" type="ORF">ACFFJ2_08740</name>
</gene>
<evidence type="ECO:0000259" key="1">
    <source>
        <dbReference type="SMART" id="SM00563"/>
    </source>
</evidence>
<dbReference type="Proteomes" id="UP001589755">
    <property type="component" value="Unassembled WGS sequence"/>
</dbReference>
<reference evidence="2 3" key="1">
    <citation type="submission" date="2024-09" db="EMBL/GenBank/DDBJ databases">
        <authorList>
            <person name="Sun Q."/>
            <person name="Mori K."/>
        </authorList>
    </citation>
    <scope>NUCLEOTIDE SEQUENCE [LARGE SCALE GENOMIC DNA]</scope>
    <source>
        <strain evidence="2 3">CCM 8543</strain>
    </source>
</reference>
<dbReference type="SUPFAM" id="SSF69593">
    <property type="entry name" value="Glycerol-3-phosphate (1)-acyltransferase"/>
    <property type="match status" value="1"/>
</dbReference>
<proteinExistence type="predicted"/>
<evidence type="ECO:0000313" key="3">
    <source>
        <dbReference type="Proteomes" id="UP001589755"/>
    </source>
</evidence>
<keyword evidence="3" id="KW-1185">Reference proteome</keyword>
<comment type="caution">
    <text evidence="2">The sequence shown here is derived from an EMBL/GenBank/DDBJ whole genome shotgun (WGS) entry which is preliminary data.</text>
</comment>
<dbReference type="RefSeq" id="WP_261521307.1">
    <property type="nucleotide sequence ID" value="NZ_JAODNW010000017.1"/>
</dbReference>
<sequence>MDFHTTLMSVAGVLGNRVFRRDAAAAKEPPHIVDQLIAERTVHLSQHPLWPVARPLLYRYFHYRQALAMADEIAELSGWDAFTYISRLLSLNVSARGTEHIPEQGSFILAPTHPTGIADGIAIFDLMKERRPDLAIFANRDALRVNPRFRDLVIPVEWRAGEKSHAKSRDTLEMTAKAFSQNKAIVLFPAGRIAYWHQDRLTERPWQPSVVALARRYRVPVIPVNITARNSGLFYLLSKYSTELRDMTLFHELLNKKGRAFEMTVGRPIPPERLEGEPAEIAAALQAHAVARLADDPTAEFQPGLQADPA</sequence>